<dbReference type="OrthoDB" id="9789836at2"/>
<evidence type="ECO:0000313" key="3">
    <source>
        <dbReference type="EMBL" id="SFI76437.1"/>
    </source>
</evidence>
<dbReference type="InterPro" id="IPR043167">
    <property type="entry name" value="LpxI_C_sf"/>
</dbReference>
<dbReference type="EMBL" id="FORH01000001">
    <property type="protein sequence ID" value="SFI76437.1"/>
    <property type="molecule type" value="Genomic_DNA"/>
</dbReference>
<dbReference type="Pfam" id="PF17930">
    <property type="entry name" value="LpxI_N"/>
    <property type="match status" value="1"/>
</dbReference>
<feature type="domain" description="LpxI C-terminal" evidence="1">
    <location>
        <begin position="126"/>
        <end position="257"/>
    </location>
</feature>
<dbReference type="PANTHER" id="PTHR39962">
    <property type="entry name" value="BLL4848 PROTEIN"/>
    <property type="match status" value="1"/>
</dbReference>
<dbReference type="Gene3D" id="3.40.50.20">
    <property type="match status" value="1"/>
</dbReference>
<name>A0A1I3KVG8_9RHOB</name>
<dbReference type="Proteomes" id="UP000199630">
    <property type="component" value="Unassembled WGS sequence"/>
</dbReference>
<dbReference type="Pfam" id="PF06230">
    <property type="entry name" value="LpxI_C"/>
    <property type="match status" value="1"/>
</dbReference>
<accession>A0A1I3KVG8</accession>
<dbReference type="InterPro" id="IPR041255">
    <property type="entry name" value="LpxI_N"/>
</dbReference>
<dbReference type="PANTHER" id="PTHR39962:SF1">
    <property type="entry name" value="LPXI FAMILY PROTEIN"/>
    <property type="match status" value="1"/>
</dbReference>
<sequence>MTRTAIIAGAGSLPKLLAEALVSPVYVTFDDIEVPEGLDRLPARIEKLGKLFKELKAMDVGAVTFAGAMARPKVNPVKLDRHALKLAMSLGKGDDALLREVLALFESQGFLVRSATEIRPDLLLAPGTLWGRKPSKQDEEDATRAQAVLDALSPLDVGQGAVCAGGQMLGIETVQGTNAMLGFVAETPAKLRRDKGVFVKTPKRGQELRIDMPTIGPDTVEAVIEAGLGGIVIPGGKLIVLDQDRVKTRVEEAGLFLKAR</sequence>
<organism evidence="3 4">
    <name type="scientific">Celeribacter neptunius</name>
    <dbReference type="NCBI Taxonomy" id="588602"/>
    <lineage>
        <taxon>Bacteria</taxon>
        <taxon>Pseudomonadati</taxon>
        <taxon>Pseudomonadota</taxon>
        <taxon>Alphaproteobacteria</taxon>
        <taxon>Rhodobacterales</taxon>
        <taxon>Roseobacteraceae</taxon>
        <taxon>Celeribacter</taxon>
    </lineage>
</organism>
<dbReference type="STRING" id="588602.SAMN04487991_0810"/>
<reference evidence="4" key="1">
    <citation type="submission" date="2016-10" db="EMBL/GenBank/DDBJ databases">
        <authorList>
            <person name="Varghese N."/>
            <person name="Submissions S."/>
        </authorList>
    </citation>
    <scope>NUCLEOTIDE SEQUENCE [LARGE SCALE GENOMIC DNA]</scope>
    <source>
        <strain evidence="4">DSM 26471</strain>
    </source>
</reference>
<evidence type="ECO:0000259" key="2">
    <source>
        <dbReference type="Pfam" id="PF17930"/>
    </source>
</evidence>
<gene>
    <name evidence="3" type="ORF">SAMN04487991_0810</name>
</gene>
<dbReference type="RefSeq" id="WP_090057702.1">
    <property type="nucleotide sequence ID" value="NZ_FORH01000001.1"/>
</dbReference>
<dbReference type="InterPro" id="IPR053174">
    <property type="entry name" value="LpxI"/>
</dbReference>
<evidence type="ECO:0008006" key="5">
    <source>
        <dbReference type="Google" id="ProtNLM"/>
    </source>
</evidence>
<keyword evidence="4" id="KW-1185">Reference proteome</keyword>
<evidence type="ECO:0000313" key="4">
    <source>
        <dbReference type="Proteomes" id="UP000199630"/>
    </source>
</evidence>
<evidence type="ECO:0000259" key="1">
    <source>
        <dbReference type="Pfam" id="PF06230"/>
    </source>
</evidence>
<dbReference type="Gene3D" id="3.40.140.80">
    <property type="match status" value="1"/>
</dbReference>
<proteinExistence type="predicted"/>
<protein>
    <recommendedName>
        <fullName evidence="5">Phosphatidate cytidylyltransferase</fullName>
    </recommendedName>
</protein>
<dbReference type="AlphaFoldDB" id="A0A1I3KVG8"/>
<feature type="domain" description="LpxI N-terminal" evidence="2">
    <location>
        <begin position="4"/>
        <end position="122"/>
    </location>
</feature>
<dbReference type="InterPro" id="IPR010415">
    <property type="entry name" value="LpxI_C"/>
</dbReference>